<evidence type="ECO:0000313" key="2">
    <source>
        <dbReference type="EMBL" id="QAY64627.1"/>
    </source>
</evidence>
<reference evidence="2 3" key="1">
    <citation type="submission" date="2019-01" db="EMBL/GenBank/DDBJ databases">
        <title>Genome sequencing of strain 2JSPR-7.</title>
        <authorList>
            <person name="Heo J."/>
            <person name="Kim S.-J."/>
            <person name="Kim J.-S."/>
            <person name="Hong S.-B."/>
            <person name="Kwon S.-W."/>
        </authorList>
    </citation>
    <scope>NUCLEOTIDE SEQUENCE [LARGE SCALE GENOMIC DNA]</scope>
    <source>
        <strain evidence="2 3">2JSPR-7</strain>
    </source>
</reference>
<organism evidence="2 3">
    <name type="scientific">Xylanimonas allomyrinae</name>
    <dbReference type="NCBI Taxonomy" id="2509459"/>
    <lineage>
        <taxon>Bacteria</taxon>
        <taxon>Bacillati</taxon>
        <taxon>Actinomycetota</taxon>
        <taxon>Actinomycetes</taxon>
        <taxon>Micrococcales</taxon>
        <taxon>Promicromonosporaceae</taxon>
        <taxon>Xylanimonas</taxon>
    </lineage>
</organism>
<keyword evidence="3" id="KW-1185">Reference proteome</keyword>
<feature type="region of interest" description="Disordered" evidence="1">
    <location>
        <begin position="1"/>
        <end position="30"/>
    </location>
</feature>
<dbReference type="Proteomes" id="UP000291758">
    <property type="component" value="Chromosome"/>
</dbReference>
<evidence type="ECO:0000256" key="1">
    <source>
        <dbReference type="SAM" id="MobiDB-lite"/>
    </source>
</evidence>
<dbReference type="RefSeq" id="WP_129205769.1">
    <property type="nucleotide sequence ID" value="NZ_CP035495.1"/>
</dbReference>
<evidence type="ECO:0000313" key="3">
    <source>
        <dbReference type="Proteomes" id="UP000291758"/>
    </source>
</evidence>
<name>A0A4P6EVT8_9MICO</name>
<dbReference type="AlphaFoldDB" id="A0A4P6EVT8"/>
<gene>
    <name evidence="2" type="ORF">ET495_17065</name>
</gene>
<accession>A0A4P6EVT8</accession>
<sequence>MVDRVPVRDSPEEAPRRQRDNARVTRPEHPLPVRAWVTQRQTGAFEADGLAVAWTDRQVEVRYSDPHGREGFVWLWASAVTRRPAE</sequence>
<dbReference type="OrthoDB" id="4833301at2"/>
<dbReference type="EMBL" id="CP035495">
    <property type="protein sequence ID" value="QAY64627.1"/>
    <property type="molecule type" value="Genomic_DNA"/>
</dbReference>
<proteinExistence type="predicted"/>
<protein>
    <submittedName>
        <fullName evidence="2">Uncharacterized protein</fullName>
    </submittedName>
</protein>
<dbReference type="KEGG" id="xyl:ET495_17065"/>